<keyword evidence="3" id="KW-1185">Reference proteome</keyword>
<evidence type="ECO:0000313" key="3">
    <source>
        <dbReference type="Proteomes" id="UP001189303"/>
    </source>
</evidence>
<dbReference type="AlphaFoldDB" id="A0A1C0XD97"/>
<proteinExistence type="predicted"/>
<organism evidence="2 4">
    <name type="scientific">Ralstonia pickettii</name>
    <name type="common">Burkholderia pickettii</name>
    <dbReference type="NCBI Taxonomy" id="329"/>
    <lineage>
        <taxon>Bacteria</taxon>
        <taxon>Pseudomonadati</taxon>
        <taxon>Pseudomonadota</taxon>
        <taxon>Betaproteobacteria</taxon>
        <taxon>Burkholderiales</taxon>
        <taxon>Burkholderiaceae</taxon>
        <taxon>Ralstonia</taxon>
    </lineage>
</organism>
<evidence type="ECO:0000313" key="4">
    <source>
        <dbReference type="Proteomes" id="UP001199322"/>
    </source>
</evidence>
<reference evidence="1 3" key="2">
    <citation type="submission" date="2023-07" db="EMBL/GenBank/DDBJ databases">
        <authorList>
            <person name="Peeters C."/>
        </authorList>
    </citation>
    <scope>NUCLEOTIDE SEQUENCE [LARGE SCALE GENOMIC DNA]</scope>
    <source>
        <strain evidence="1 3">R-38712</strain>
    </source>
</reference>
<reference evidence="2" key="1">
    <citation type="submission" date="2018-06" db="EMBL/GenBank/DDBJ databases">
        <authorList>
            <person name="O'Rourke A."/>
        </authorList>
    </citation>
    <scope>NUCLEOTIDE SEQUENCE</scope>
    <source>
        <strain evidence="2">132550021-3</strain>
    </source>
</reference>
<sequence length="61" mass="6663">MKPTARKIRRQALLAEKPEQVAARLAVFAKLTREQAVARRSVVEPKVAGSVLAGRRVRVAG</sequence>
<protein>
    <submittedName>
        <fullName evidence="2">Uncharacterized protein</fullName>
    </submittedName>
</protein>
<dbReference type="EMBL" id="QGBI01000023">
    <property type="protein sequence ID" value="MBX3892315.1"/>
    <property type="molecule type" value="Genomic_DNA"/>
</dbReference>
<comment type="caution">
    <text evidence="2">The sequence shown here is derived from an EMBL/GenBank/DDBJ whole genome shotgun (WGS) entry which is preliminary data.</text>
</comment>
<evidence type="ECO:0000313" key="1">
    <source>
        <dbReference type="EMBL" id="CAJ0732362.1"/>
    </source>
</evidence>
<name>A0A1C0XD97_RALPI</name>
<dbReference type="Proteomes" id="UP001199322">
    <property type="component" value="Unassembled WGS sequence"/>
</dbReference>
<gene>
    <name evidence="2" type="ORF">DEE74_20830</name>
    <name evidence="1" type="ORF">R38712_04989</name>
</gene>
<evidence type="ECO:0000313" key="2">
    <source>
        <dbReference type="EMBL" id="MBX3892315.1"/>
    </source>
</evidence>
<dbReference type="EMBL" id="CATWFT010000027">
    <property type="protein sequence ID" value="CAJ0732362.1"/>
    <property type="molecule type" value="Genomic_DNA"/>
</dbReference>
<dbReference type="Proteomes" id="UP001189303">
    <property type="component" value="Unassembled WGS sequence"/>
</dbReference>
<dbReference type="OrthoDB" id="9886183at2"/>
<accession>A0A1C0XD97</accession>
<dbReference type="RefSeq" id="WP_004635264.1">
    <property type="nucleotide sequence ID" value="NZ_CATWFT010000027.1"/>
</dbReference>